<dbReference type="SUPFAM" id="SSF52540">
    <property type="entry name" value="P-loop containing nucleoside triphosphate hydrolases"/>
    <property type="match status" value="1"/>
</dbReference>
<keyword evidence="7" id="KW-1185">Reference proteome</keyword>
<dbReference type="PROSITE" id="PS51192">
    <property type="entry name" value="HELICASE_ATP_BIND_1"/>
    <property type="match status" value="1"/>
</dbReference>
<dbReference type="SMART" id="SM00487">
    <property type="entry name" value="DEXDc"/>
    <property type="match status" value="1"/>
</dbReference>
<dbReference type="RefSeq" id="WP_204655162.1">
    <property type="nucleotide sequence ID" value="NZ_JAFBFD010000064.1"/>
</dbReference>
<dbReference type="InterPro" id="IPR011545">
    <property type="entry name" value="DEAD/DEAH_box_helicase_dom"/>
</dbReference>
<evidence type="ECO:0000313" key="7">
    <source>
        <dbReference type="Proteomes" id="UP001595969"/>
    </source>
</evidence>
<gene>
    <name evidence="6" type="ORF">ACFO5I_10620</name>
</gene>
<dbReference type="InterPro" id="IPR027417">
    <property type="entry name" value="P-loop_NTPase"/>
</dbReference>
<evidence type="ECO:0000256" key="3">
    <source>
        <dbReference type="ARBA" id="ARBA00023125"/>
    </source>
</evidence>
<dbReference type="InterPro" id="IPR001650">
    <property type="entry name" value="Helicase_C-like"/>
</dbReference>
<dbReference type="InterPro" id="IPR014001">
    <property type="entry name" value="Helicase_ATP-bd"/>
</dbReference>
<name>A0ABV9N038_9ENTE</name>
<dbReference type="Pfam" id="PF00270">
    <property type="entry name" value="DEAD"/>
    <property type="match status" value="1"/>
</dbReference>
<feature type="domain" description="Helicase C-terminal" evidence="5">
    <location>
        <begin position="289"/>
        <end position="449"/>
    </location>
</feature>
<dbReference type="Proteomes" id="UP001595969">
    <property type="component" value="Unassembled WGS sequence"/>
</dbReference>
<dbReference type="PANTHER" id="PTHR30580">
    <property type="entry name" value="PRIMOSOMAL PROTEIN N"/>
    <property type="match status" value="1"/>
</dbReference>
<keyword evidence="6" id="KW-0378">Hydrolase</keyword>
<keyword evidence="2" id="KW-0067">ATP-binding</keyword>
<dbReference type="SMART" id="SM00490">
    <property type="entry name" value="HELICc"/>
    <property type="match status" value="1"/>
</dbReference>
<protein>
    <submittedName>
        <fullName evidence="6">DEAD/DEAH box helicase</fullName>
    </submittedName>
</protein>
<dbReference type="PROSITE" id="PS51194">
    <property type="entry name" value="HELICASE_CTER"/>
    <property type="match status" value="1"/>
</dbReference>
<dbReference type="Gene3D" id="3.40.50.300">
    <property type="entry name" value="P-loop containing nucleotide triphosphate hydrolases"/>
    <property type="match status" value="2"/>
</dbReference>
<sequence length="449" mass="52088">MQELLGRQIVMGQKDWENCNKDCFSGRPAIIVKERIFCQRCGSSQSISETKLPTGEHYCPVCIKYGKIKSSDYLVTSNPKVESPQTRKIHFNWQGKLTIGQSRVANRLLVNFEENRHSLVWAVTGSGKTEMIFFVIKKCLEKGGRVCLTSPRIDVCRELYPRLVEVFKDENILLLYGESEEKYRYSALTICTTHQLLHFYQAFDLVIVDEIDAFPYEGDAVLRFALMQSLKSIGRLLYLTATPPNHLLKEITGEFSIEKLPLRFHQRPLIVPEKIWYENWSSCYKNKHKMKKLLHYLKELLVNNHVLLFCPSIAYLKKLYTKLAPFFLQGELTFVFSEDEERKEKVEKMRQQKYRILLTTTILERGVTFENVSVIVMGANHSVYTKSSLVQIAGRVDRKGEFKSGRVIFFYNQNTKAIRQACQEIKGMNQLAKEWLKNEMSMVPKSSNA</sequence>
<evidence type="ECO:0000259" key="5">
    <source>
        <dbReference type="PROSITE" id="PS51194"/>
    </source>
</evidence>
<reference evidence="7" key="1">
    <citation type="journal article" date="2019" name="Int. J. Syst. Evol. Microbiol.">
        <title>The Global Catalogue of Microorganisms (GCM) 10K type strain sequencing project: providing services to taxonomists for standard genome sequencing and annotation.</title>
        <authorList>
            <consortium name="The Broad Institute Genomics Platform"/>
            <consortium name="The Broad Institute Genome Sequencing Center for Infectious Disease"/>
            <person name="Wu L."/>
            <person name="Ma J."/>
        </authorList>
    </citation>
    <scope>NUCLEOTIDE SEQUENCE [LARGE SCALE GENOMIC DNA]</scope>
    <source>
        <strain evidence="7">CGMCC 1.19032</strain>
    </source>
</reference>
<keyword evidence="1" id="KW-0547">Nucleotide-binding</keyword>
<dbReference type="GO" id="GO:0004386">
    <property type="term" value="F:helicase activity"/>
    <property type="evidence" value="ECO:0007669"/>
    <property type="project" value="UniProtKB-KW"/>
</dbReference>
<proteinExistence type="predicted"/>
<dbReference type="PANTHER" id="PTHR30580:SF1">
    <property type="entry name" value="COMF OPERON PROTEIN 1"/>
    <property type="match status" value="1"/>
</dbReference>
<comment type="caution">
    <text evidence="6">The sequence shown here is derived from an EMBL/GenBank/DDBJ whole genome shotgun (WGS) entry which is preliminary data.</text>
</comment>
<dbReference type="Pfam" id="PF00271">
    <property type="entry name" value="Helicase_C"/>
    <property type="match status" value="1"/>
</dbReference>
<keyword evidence="3" id="KW-0238">DNA-binding</keyword>
<dbReference type="EMBL" id="JBHSGS010000058">
    <property type="protein sequence ID" value="MFC4720178.1"/>
    <property type="molecule type" value="Genomic_DNA"/>
</dbReference>
<evidence type="ECO:0000313" key="6">
    <source>
        <dbReference type="EMBL" id="MFC4720178.1"/>
    </source>
</evidence>
<accession>A0ABV9N038</accession>
<evidence type="ECO:0000256" key="2">
    <source>
        <dbReference type="ARBA" id="ARBA00022840"/>
    </source>
</evidence>
<organism evidence="6 7">
    <name type="scientific">Enterococcus lemanii</name>
    <dbReference type="NCBI Taxonomy" id="1159752"/>
    <lineage>
        <taxon>Bacteria</taxon>
        <taxon>Bacillati</taxon>
        <taxon>Bacillota</taxon>
        <taxon>Bacilli</taxon>
        <taxon>Lactobacillales</taxon>
        <taxon>Enterococcaceae</taxon>
        <taxon>Enterococcus</taxon>
    </lineage>
</organism>
<feature type="domain" description="Helicase ATP-binding" evidence="4">
    <location>
        <begin position="109"/>
        <end position="261"/>
    </location>
</feature>
<keyword evidence="6" id="KW-0347">Helicase</keyword>
<evidence type="ECO:0000256" key="1">
    <source>
        <dbReference type="ARBA" id="ARBA00022741"/>
    </source>
</evidence>
<evidence type="ECO:0000259" key="4">
    <source>
        <dbReference type="PROSITE" id="PS51192"/>
    </source>
</evidence>